<dbReference type="AlphaFoldDB" id="A0AAW1T045"/>
<evidence type="ECO:0000313" key="2">
    <source>
        <dbReference type="Proteomes" id="UP001485043"/>
    </source>
</evidence>
<protein>
    <submittedName>
        <fullName evidence="1">Uncharacterized protein</fullName>
    </submittedName>
</protein>
<comment type="caution">
    <text evidence="1">The sequence shown here is derived from an EMBL/GenBank/DDBJ whole genome shotgun (WGS) entry which is preliminary data.</text>
</comment>
<gene>
    <name evidence="1" type="ORF">WJX84_006990</name>
</gene>
<dbReference type="EMBL" id="JALJOV010000514">
    <property type="protein sequence ID" value="KAK9863126.1"/>
    <property type="molecule type" value="Genomic_DNA"/>
</dbReference>
<dbReference type="Proteomes" id="UP001485043">
    <property type="component" value="Unassembled WGS sequence"/>
</dbReference>
<reference evidence="1 2" key="1">
    <citation type="journal article" date="2024" name="Nat. Commun.">
        <title>Phylogenomics reveals the evolutionary origins of lichenization in chlorophyte algae.</title>
        <authorList>
            <person name="Puginier C."/>
            <person name="Libourel C."/>
            <person name="Otte J."/>
            <person name="Skaloud P."/>
            <person name="Haon M."/>
            <person name="Grisel S."/>
            <person name="Petersen M."/>
            <person name="Berrin J.G."/>
            <person name="Delaux P.M."/>
            <person name="Dal Grande F."/>
            <person name="Keller J."/>
        </authorList>
    </citation>
    <scope>NUCLEOTIDE SEQUENCE [LARGE SCALE GENOMIC DNA]</scope>
    <source>
        <strain evidence="1 2">SAG 2523</strain>
    </source>
</reference>
<name>A0AAW1T045_9CHLO</name>
<sequence length="263" mass="29017">MGNVSSSRPADLTSGYVGFEIRQAGDRGVFKRDPKKYTVQVENGPQLYATDYSTKCGSLYIYIQHMSLQKILVANGYLIGSPILDFVTDSGWRTRDADIIAAGGMTVCKVRKGSTFKFSHCGREYRWQRRPAGNWCRGFPDHATMKLVEMNGEACGPTMASLHLTRTPDHGRVATLYMPAAATANPEWQDLIILVYTMSQLWSRVSGSKLKDVPTHLRAHASENYTYGKLQERAVSTMASYKKQLDAGQLGSSGVAASSLCQI</sequence>
<evidence type="ECO:0000313" key="1">
    <source>
        <dbReference type="EMBL" id="KAK9863126.1"/>
    </source>
</evidence>
<accession>A0AAW1T045</accession>
<proteinExistence type="predicted"/>
<organism evidence="1 2">
    <name type="scientific">Apatococcus fuscideae</name>
    <dbReference type="NCBI Taxonomy" id="2026836"/>
    <lineage>
        <taxon>Eukaryota</taxon>
        <taxon>Viridiplantae</taxon>
        <taxon>Chlorophyta</taxon>
        <taxon>core chlorophytes</taxon>
        <taxon>Trebouxiophyceae</taxon>
        <taxon>Chlorellales</taxon>
        <taxon>Chlorellaceae</taxon>
        <taxon>Apatococcus</taxon>
    </lineage>
</organism>
<keyword evidence="2" id="KW-1185">Reference proteome</keyword>